<dbReference type="Proteomes" id="UP001314170">
    <property type="component" value="Unassembled WGS sequence"/>
</dbReference>
<dbReference type="EMBL" id="CAWUPB010001195">
    <property type="protein sequence ID" value="CAK7355596.1"/>
    <property type="molecule type" value="Genomic_DNA"/>
</dbReference>
<sequence length="64" mass="7191">MLDQLACLQDHILQHVHKKLEALVISIEDVENCMERVLFDVQPSEIANTYHLLSPDAIVSGPPL</sequence>
<name>A0AAV1SPS7_9ROSI</name>
<organism evidence="1 2">
    <name type="scientific">Dovyalis caffra</name>
    <dbReference type="NCBI Taxonomy" id="77055"/>
    <lineage>
        <taxon>Eukaryota</taxon>
        <taxon>Viridiplantae</taxon>
        <taxon>Streptophyta</taxon>
        <taxon>Embryophyta</taxon>
        <taxon>Tracheophyta</taxon>
        <taxon>Spermatophyta</taxon>
        <taxon>Magnoliopsida</taxon>
        <taxon>eudicotyledons</taxon>
        <taxon>Gunneridae</taxon>
        <taxon>Pentapetalae</taxon>
        <taxon>rosids</taxon>
        <taxon>fabids</taxon>
        <taxon>Malpighiales</taxon>
        <taxon>Salicaceae</taxon>
        <taxon>Flacourtieae</taxon>
        <taxon>Dovyalis</taxon>
    </lineage>
</organism>
<reference evidence="1 2" key="1">
    <citation type="submission" date="2024-01" db="EMBL/GenBank/DDBJ databases">
        <authorList>
            <person name="Waweru B."/>
        </authorList>
    </citation>
    <scope>NUCLEOTIDE SEQUENCE [LARGE SCALE GENOMIC DNA]</scope>
</reference>
<comment type="caution">
    <text evidence="1">The sequence shown here is derived from an EMBL/GenBank/DDBJ whole genome shotgun (WGS) entry which is preliminary data.</text>
</comment>
<accession>A0AAV1SPS7</accession>
<protein>
    <submittedName>
        <fullName evidence="1">Uncharacterized protein</fullName>
    </submittedName>
</protein>
<proteinExistence type="predicted"/>
<gene>
    <name evidence="1" type="ORF">DCAF_LOCUS25856</name>
</gene>
<evidence type="ECO:0000313" key="2">
    <source>
        <dbReference type="Proteomes" id="UP001314170"/>
    </source>
</evidence>
<keyword evidence="2" id="KW-1185">Reference proteome</keyword>
<dbReference type="AlphaFoldDB" id="A0AAV1SPS7"/>
<evidence type="ECO:0000313" key="1">
    <source>
        <dbReference type="EMBL" id="CAK7355596.1"/>
    </source>
</evidence>